<sequence>MQIQTFDSVWDAIGDTVEQAENMKIRAQLMRVLTDFIVRKELSQAEAARTLGITQPRVSELVHGKIHLFSIDKLISMMATAGIHIANIEVTEGVVA</sequence>
<dbReference type="CDD" id="cd00093">
    <property type="entry name" value="HTH_XRE"/>
    <property type="match status" value="1"/>
</dbReference>
<evidence type="ECO:0000313" key="2">
    <source>
        <dbReference type="EMBL" id="PWC26265.1"/>
    </source>
</evidence>
<reference evidence="2 4" key="1">
    <citation type="submission" date="2018-04" db="EMBL/GenBank/DDBJ databases">
        <title>Brenneria corticis sp.nov.</title>
        <authorList>
            <person name="Li Y."/>
        </authorList>
    </citation>
    <scope>NUCLEOTIDE SEQUENCE [LARGE SCALE GENOMIC DNA]</scope>
    <source>
        <strain evidence="2 4">LMG 2694</strain>
    </source>
</reference>
<accession>A0A2U1UX65</accession>
<dbReference type="EMBL" id="QDKK01000001">
    <property type="protein sequence ID" value="PWC26265.1"/>
    <property type="molecule type" value="Genomic_DNA"/>
</dbReference>
<evidence type="ECO:0000313" key="4">
    <source>
        <dbReference type="Proteomes" id="UP000295985"/>
    </source>
</evidence>
<dbReference type="InterPro" id="IPR010982">
    <property type="entry name" value="Lambda_DNA-bd_dom_sf"/>
</dbReference>
<proteinExistence type="predicted"/>
<dbReference type="Proteomes" id="UP000303847">
    <property type="component" value="Chromosome"/>
</dbReference>
<dbReference type="InterPro" id="IPR001387">
    <property type="entry name" value="Cro/C1-type_HTH"/>
</dbReference>
<dbReference type="SUPFAM" id="SSF47413">
    <property type="entry name" value="lambda repressor-like DNA-binding domains"/>
    <property type="match status" value="1"/>
</dbReference>
<dbReference type="EMBL" id="CP034036">
    <property type="protein sequence ID" value="QCR06970.1"/>
    <property type="molecule type" value="Genomic_DNA"/>
</dbReference>
<protein>
    <submittedName>
        <fullName evidence="2 3">Transcriptional regulator</fullName>
    </submittedName>
</protein>
<dbReference type="Proteomes" id="UP000295985">
    <property type="component" value="Unassembled WGS sequence"/>
</dbReference>
<organism evidence="2 4">
    <name type="scientific">Brenneria nigrifluens DSM 30175 = ATCC 13028</name>
    <dbReference type="NCBI Taxonomy" id="1121120"/>
    <lineage>
        <taxon>Bacteria</taxon>
        <taxon>Pseudomonadati</taxon>
        <taxon>Pseudomonadota</taxon>
        <taxon>Gammaproteobacteria</taxon>
        <taxon>Enterobacterales</taxon>
        <taxon>Pectobacteriaceae</taxon>
        <taxon>Brenneria</taxon>
    </lineage>
</organism>
<evidence type="ECO:0000313" key="5">
    <source>
        <dbReference type="Proteomes" id="UP000303847"/>
    </source>
</evidence>
<name>A0A2U1UX65_9GAMM</name>
<dbReference type="AlphaFoldDB" id="A0A2U1UX65"/>
<dbReference type="Gene3D" id="1.10.260.40">
    <property type="entry name" value="lambda repressor-like DNA-binding domains"/>
    <property type="match status" value="1"/>
</dbReference>
<evidence type="ECO:0000259" key="1">
    <source>
        <dbReference type="Pfam" id="PF13744"/>
    </source>
</evidence>
<dbReference type="OrthoDB" id="8526848at2"/>
<gene>
    <name evidence="2" type="ORF">DDT54_02570</name>
    <name evidence="3" type="ORF">EH206_15145</name>
</gene>
<evidence type="ECO:0000313" key="3">
    <source>
        <dbReference type="EMBL" id="QCR06970.1"/>
    </source>
</evidence>
<dbReference type="RefSeq" id="WP_136163856.1">
    <property type="nucleotide sequence ID" value="NZ_CP034036.1"/>
</dbReference>
<reference evidence="3 5" key="2">
    <citation type="submission" date="2018-11" db="EMBL/GenBank/DDBJ databases">
        <title>Genome sequences of Brenneria nigrifluens and Brenneria rubrifaciens.</title>
        <authorList>
            <person name="Poret-Peterson A.T."/>
            <person name="McClean A.E."/>
            <person name="Kluepfel D.A."/>
        </authorList>
    </citation>
    <scope>NUCLEOTIDE SEQUENCE [LARGE SCALE GENOMIC DNA]</scope>
    <source>
        <strain evidence="3 5">ATCC 13028</strain>
    </source>
</reference>
<dbReference type="GO" id="GO:0003677">
    <property type="term" value="F:DNA binding"/>
    <property type="evidence" value="ECO:0007669"/>
    <property type="project" value="InterPro"/>
</dbReference>
<dbReference type="Pfam" id="PF13744">
    <property type="entry name" value="HTH_37"/>
    <property type="match status" value="1"/>
</dbReference>
<dbReference type="InterPro" id="IPR039554">
    <property type="entry name" value="HigA2-like_HTH"/>
</dbReference>
<keyword evidence="5" id="KW-1185">Reference proteome</keyword>
<feature type="domain" description="HigA2-like helix-turn-helix" evidence="1">
    <location>
        <begin position="15"/>
        <end position="85"/>
    </location>
</feature>